<dbReference type="Gene3D" id="3.10.20.30">
    <property type="match status" value="1"/>
</dbReference>
<dbReference type="FunFam" id="3.30.43.10:FF:000001">
    <property type="entry name" value="Xanthine dehydrogenase/oxidase"/>
    <property type="match status" value="1"/>
</dbReference>
<dbReference type="InterPro" id="IPR000674">
    <property type="entry name" value="Ald_Oxase/Xan_DH_a/b"/>
</dbReference>
<evidence type="ECO:0000256" key="9">
    <source>
        <dbReference type="ARBA" id="ARBA00023002"/>
    </source>
</evidence>
<dbReference type="Pfam" id="PF03450">
    <property type="entry name" value="CO_deh_flav_C"/>
    <property type="match status" value="1"/>
</dbReference>
<dbReference type="InterPro" id="IPR005107">
    <property type="entry name" value="CO_DH_flav_C"/>
</dbReference>
<evidence type="ECO:0000256" key="17">
    <source>
        <dbReference type="PIRSR" id="PIRSR000127-2"/>
    </source>
</evidence>
<evidence type="ECO:0000256" key="11">
    <source>
        <dbReference type="ARBA" id="ARBA00023014"/>
    </source>
</evidence>
<dbReference type="GO" id="GO:0004854">
    <property type="term" value="F:xanthine dehydrogenase activity"/>
    <property type="evidence" value="ECO:0007669"/>
    <property type="project" value="UniProtKB-EC"/>
</dbReference>
<keyword evidence="11 18" id="KW-0411">Iron-sulfur</keyword>
<evidence type="ECO:0000256" key="13">
    <source>
        <dbReference type="ARBA" id="ARBA00034078"/>
    </source>
</evidence>
<reference evidence="22" key="2">
    <citation type="journal article" date="2023" name="IMA Fungus">
        <title>Comparative genomic study of the Penicillium genus elucidates a diverse pangenome and 15 lateral gene transfer events.</title>
        <authorList>
            <person name="Petersen C."/>
            <person name="Sorensen T."/>
            <person name="Nielsen M.R."/>
            <person name="Sondergaard T.E."/>
            <person name="Sorensen J.L."/>
            <person name="Fitzpatrick D.A."/>
            <person name="Frisvad J.C."/>
            <person name="Nielsen K.L."/>
        </authorList>
    </citation>
    <scope>NUCLEOTIDE SEQUENCE</scope>
    <source>
        <strain evidence="22">IBT 29677</strain>
    </source>
</reference>
<evidence type="ECO:0000256" key="4">
    <source>
        <dbReference type="ARBA" id="ARBA00022505"/>
    </source>
</evidence>
<evidence type="ECO:0000256" key="1">
    <source>
        <dbReference type="ARBA" id="ARBA00001974"/>
    </source>
</evidence>
<dbReference type="FunFam" id="3.30.365.10:FF:000003">
    <property type="entry name" value="Aldehyde oxidase 1"/>
    <property type="match status" value="1"/>
</dbReference>
<evidence type="ECO:0000313" key="23">
    <source>
        <dbReference type="Proteomes" id="UP001147747"/>
    </source>
</evidence>
<dbReference type="Gene3D" id="3.30.365.10">
    <property type="entry name" value="Aldehyde oxidase/xanthine dehydrogenase, molybdopterin binding domain"/>
    <property type="match status" value="4"/>
</dbReference>
<keyword evidence="23" id="KW-1185">Reference proteome</keyword>
<feature type="binding site" evidence="18">
    <location>
        <position position="193"/>
    </location>
    <ligand>
        <name>[2Fe-2S] cluster</name>
        <dbReference type="ChEBI" id="CHEBI:190135"/>
        <label>2</label>
    </ligand>
</feature>
<feature type="region of interest" description="Disordered" evidence="19">
    <location>
        <begin position="218"/>
        <end position="240"/>
    </location>
</feature>
<dbReference type="PROSITE" id="PS51085">
    <property type="entry name" value="2FE2S_FER_2"/>
    <property type="match status" value="1"/>
</dbReference>
<comment type="cofactor">
    <cofactor evidence="18">
        <name>[2Fe-2S] cluster</name>
        <dbReference type="ChEBI" id="CHEBI:190135"/>
    </cofactor>
    <text evidence="18">Binds 2 [2Fe-2S] clusters.</text>
</comment>
<feature type="binding site" evidence="18">
    <location>
        <position position="1027"/>
    </location>
    <ligand>
        <name>Mo-molybdopterin</name>
        <dbReference type="ChEBI" id="CHEBI:71302"/>
    </ligand>
    <ligandPart>
        <name>Mo</name>
        <dbReference type="ChEBI" id="CHEBI:28685"/>
    </ligandPart>
</feature>
<dbReference type="InterPro" id="IPR008274">
    <property type="entry name" value="AldOxase/xan_DH_MoCoBD1"/>
</dbReference>
<dbReference type="FunFam" id="3.30.365.10:FF:000001">
    <property type="entry name" value="Xanthine dehydrogenase oxidase"/>
    <property type="match status" value="1"/>
</dbReference>
<feature type="region of interest" description="Disordered" evidence="19">
    <location>
        <begin position="264"/>
        <end position="299"/>
    </location>
</feature>
<dbReference type="EMBL" id="JAPZBU010000011">
    <property type="protein sequence ID" value="KAJ5378856.1"/>
    <property type="molecule type" value="Genomic_DNA"/>
</dbReference>
<dbReference type="InterPro" id="IPR002346">
    <property type="entry name" value="Mopterin_DH_FAD-bd"/>
</dbReference>
<evidence type="ECO:0000256" key="6">
    <source>
        <dbReference type="ARBA" id="ARBA00022714"/>
    </source>
</evidence>
<protein>
    <recommendedName>
        <fullName evidence="3">xanthine dehydrogenase</fullName>
        <ecNumber evidence="3">1.17.1.4</ecNumber>
    </recommendedName>
</protein>
<feature type="region of interest" description="Disordered" evidence="19">
    <location>
        <begin position="1182"/>
        <end position="1202"/>
    </location>
</feature>
<feature type="binding site" evidence="18">
    <location>
        <position position="110"/>
    </location>
    <ligand>
        <name>[2Fe-2S] cluster</name>
        <dbReference type="ChEBI" id="CHEBI:190135"/>
        <label>1</label>
    </ligand>
</feature>
<dbReference type="PROSITE" id="PS00197">
    <property type="entry name" value="2FE2S_FER_1"/>
    <property type="match status" value="1"/>
</dbReference>
<evidence type="ECO:0000256" key="7">
    <source>
        <dbReference type="ARBA" id="ARBA00022723"/>
    </source>
</evidence>
<evidence type="ECO:0000313" key="22">
    <source>
        <dbReference type="EMBL" id="KAJ5378856.1"/>
    </source>
</evidence>
<dbReference type="SUPFAM" id="SSF54665">
    <property type="entry name" value="CO dehydrogenase molybdoprotein N-domain-like"/>
    <property type="match status" value="1"/>
</dbReference>
<dbReference type="Pfam" id="PF01315">
    <property type="entry name" value="Ald_Xan_dh_C"/>
    <property type="match status" value="1"/>
</dbReference>
<dbReference type="SUPFAM" id="SSF47741">
    <property type="entry name" value="CO dehydrogenase ISP C-domain like"/>
    <property type="match status" value="1"/>
</dbReference>
<dbReference type="InterPro" id="IPR036884">
    <property type="entry name" value="2Fe-2S-bd_dom_sf"/>
</dbReference>
<comment type="catalytic activity">
    <reaction evidence="15">
        <text>hypoxanthine + NAD(+) + H2O = xanthine + NADH + H(+)</text>
        <dbReference type="Rhea" id="RHEA:24670"/>
        <dbReference type="ChEBI" id="CHEBI:15377"/>
        <dbReference type="ChEBI" id="CHEBI:15378"/>
        <dbReference type="ChEBI" id="CHEBI:17368"/>
        <dbReference type="ChEBI" id="CHEBI:17712"/>
        <dbReference type="ChEBI" id="CHEBI:57540"/>
        <dbReference type="ChEBI" id="CHEBI:57945"/>
        <dbReference type="EC" id="1.17.1.4"/>
    </reaction>
</comment>
<dbReference type="SUPFAM" id="SSF54292">
    <property type="entry name" value="2Fe-2S ferredoxin-like"/>
    <property type="match status" value="1"/>
</dbReference>
<dbReference type="GO" id="GO:0071949">
    <property type="term" value="F:FAD binding"/>
    <property type="evidence" value="ECO:0007669"/>
    <property type="project" value="InterPro"/>
</dbReference>
<dbReference type="InterPro" id="IPR036318">
    <property type="entry name" value="FAD-bd_PCMH-like_sf"/>
</dbReference>
<keyword evidence="8 17" id="KW-0274">FAD</keyword>
<feature type="active site" description="Proton acceptor" evidence="16">
    <location>
        <position position="1389"/>
    </location>
</feature>
<evidence type="ECO:0000256" key="18">
    <source>
        <dbReference type="PIRSR" id="PIRSR000127-3"/>
    </source>
</evidence>
<feature type="compositionally biased region" description="Polar residues" evidence="19">
    <location>
        <begin position="1185"/>
        <end position="1202"/>
    </location>
</feature>
<dbReference type="SUPFAM" id="SSF56176">
    <property type="entry name" value="FAD-binding/transporter-associated domain-like"/>
    <property type="match status" value="1"/>
</dbReference>
<evidence type="ECO:0000256" key="10">
    <source>
        <dbReference type="ARBA" id="ARBA00023004"/>
    </source>
</evidence>
<dbReference type="SUPFAM" id="SSF56003">
    <property type="entry name" value="Molybdenum cofactor-binding domain"/>
    <property type="match status" value="1"/>
</dbReference>
<dbReference type="FunFam" id="3.30.365.10:FF:000002">
    <property type="entry name" value="Xanthine dehydrogenase oxidase"/>
    <property type="match status" value="1"/>
</dbReference>
<dbReference type="InterPro" id="IPR012675">
    <property type="entry name" value="Beta-grasp_dom_sf"/>
</dbReference>
<dbReference type="Proteomes" id="UP001147747">
    <property type="component" value="Unassembled WGS sequence"/>
</dbReference>
<dbReference type="PIRSF" id="PIRSF000127">
    <property type="entry name" value="Xanthine_DH"/>
    <property type="match status" value="1"/>
</dbReference>
<dbReference type="PANTHER" id="PTHR45444">
    <property type="entry name" value="XANTHINE DEHYDROGENASE"/>
    <property type="match status" value="1"/>
</dbReference>
<comment type="caution">
    <text evidence="22">The sequence shown here is derived from an EMBL/GenBank/DDBJ whole genome shotgun (WGS) entry which is preliminary data.</text>
</comment>
<dbReference type="Gene3D" id="3.30.43.10">
    <property type="entry name" value="Uridine Diphospho-n-acetylenolpyruvylglucosamine Reductase, domain 2"/>
    <property type="match status" value="1"/>
</dbReference>
<feature type="binding site" evidence="17">
    <location>
        <position position="917"/>
    </location>
    <ligand>
        <name>substrate</name>
    </ligand>
</feature>
<keyword evidence="7 18" id="KW-0479">Metal-binding</keyword>
<feature type="binding site" evidence="18">
    <location>
        <position position="1196"/>
    </location>
    <ligand>
        <name>Mo-molybdopterin</name>
        <dbReference type="ChEBI" id="CHEBI:71302"/>
    </ligand>
    <ligandPart>
        <name>Mo</name>
        <dbReference type="ChEBI" id="CHEBI:28685"/>
    </ligandPart>
</feature>
<keyword evidence="6 18" id="KW-0001">2Fe-2S</keyword>
<comment type="similarity">
    <text evidence="2">Belongs to the xanthine dehydrogenase family.</text>
</comment>
<comment type="catalytic activity">
    <reaction evidence="14">
        <text>xanthine + NAD(+) + H2O = urate + NADH + H(+)</text>
        <dbReference type="Rhea" id="RHEA:16669"/>
        <dbReference type="ChEBI" id="CHEBI:15377"/>
        <dbReference type="ChEBI" id="CHEBI:15378"/>
        <dbReference type="ChEBI" id="CHEBI:17712"/>
        <dbReference type="ChEBI" id="CHEBI:17775"/>
        <dbReference type="ChEBI" id="CHEBI:57540"/>
        <dbReference type="ChEBI" id="CHEBI:57945"/>
        <dbReference type="EC" id="1.17.1.4"/>
    </reaction>
</comment>
<dbReference type="Gene3D" id="3.30.465.10">
    <property type="match status" value="1"/>
</dbReference>
<evidence type="ECO:0000256" key="12">
    <source>
        <dbReference type="ARBA" id="ARBA00023027"/>
    </source>
</evidence>
<dbReference type="InterPro" id="IPR016169">
    <property type="entry name" value="FAD-bd_PCMH_sub2"/>
</dbReference>
<dbReference type="InterPro" id="IPR016167">
    <property type="entry name" value="FAD-bd_PCMH_sub1"/>
</dbReference>
<dbReference type="SMART" id="SM01092">
    <property type="entry name" value="CO_deh_flav_C"/>
    <property type="match status" value="1"/>
</dbReference>
<keyword evidence="10 18" id="KW-0408">Iron</keyword>
<proteinExistence type="inferred from homology"/>
<dbReference type="FunFam" id="3.10.20.30:FF:000012">
    <property type="entry name" value="Xanthine dehydrogenase/oxidase"/>
    <property type="match status" value="1"/>
</dbReference>
<feature type="binding site" evidence="17">
    <location>
        <position position="995"/>
    </location>
    <ligand>
        <name>substrate</name>
    </ligand>
</feature>
<feature type="binding site" evidence="17">
    <location>
        <position position="1029"/>
    </location>
    <ligand>
        <name>substrate</name>
    </ligand>
</feature>
<dbReference type="InterPro" id="IPR016166">
    <property type="entry name" value="FAD-bd_PCMH"/>
</dbReference>
<dbReference type="InterPro" id="IPR016208">
    <property type="entry name" value="Ald_Oxase/xanthine_DH-like"/>
</dbReference>
<dbReference type="InterPro" id="IPR006058">
    <property type="entry name" value="2Fe2S_fd_BS"/>
</dbReference>
<dbReference type="Pfam" id="PF01799">
    <property type="entry name" value="Fer2_2"/>
    <property type="match status" value="1"/>
</dbReference>
<dbReference type="InterPro" id="IPR036856">
    <property type="entry name" value="Ald_Oxase/Xan_DH_a/b_sf"/>
</dbReference>
<evidence type="ECO:0000256" key="15">
    <source>
        <dbReference type="ARBA" id="ARBA00049517"/>
    </source>
</evidence>
<evidence type="ECO:0000259" key="21">
    <source>
        <dbReference type="PROSITE" id="PS51387"/>
    </source>
</evidence>
<dbReference type="SMART" id="SM01008">
    <property type="entry name" value="Ald_Xan_dh_C"/>
    <property type="match status" value="1"/>
</dbReference>
<feature type="compositionally biased region" description="Polar residues" evidence="19">
    <location>
        <begin position="264"/>
        <end position="279"/>
    </location>
</feature>
<keyword evidence="9" id="KW-0560">Oxidoreductase</keyword>
<feature type="binding site" evidence="18">
    <location>
        <position position="89"/>
    </location>
    <ligand>
        <name>[2Fe-2S] cluster</name>
        <dbReference type="ChEBI" id="CHEBI:190135"/>
        <label>1</label>
    </ligand>
</feature>
<name>A0A9W9SHT2_9EURO</name>
<dbReference type="InterPro" id="IPR036683">
    <property type="entry name" value="CO_DH_flav_C_dom_sf"/>
</dbReference>
<dbReference type="Pfam" id="PF02738">
    <property type="entry name" value="MoCoBD_1"/>
    <property type="match status" value="1"/>
</dbReference>
<evidence type="ECO:0000256" key="5">
    <source>
        <dbReference type="ARBA" id="ARBA00022630"/>
    </source>
</evidence>
<dbReference type="SUPFAM" id="SSF55447">
    <property type="entry name" value="CO dehydrogenase flavoprotein C-terminal domain-like"/>
    <property type="match status" value="1"/>
</dbReference>
<evidence type="ECO:0000256" key="14">
    <source>
        <dbReference type="ARBA" id="ARBA00049017"/>
    </source>
</evidence>
<dbReference type="InterPro" id="IPR046867">
    <property type="entry name" value="AldOxase/xan_DH_MoCoBD2"/>
</dbReference>
<feature type="region of interest" description="Disordered" evidence="19">
    <location>
        <begin position="1"/>
        <end position="23"/>
    </location>
</feature>
<feature type="binding site" evidence="18">
    <location>
        <position position="81"/>
    </location>
    <ligand>
        <name>[2Fe-2S] cluster</name>
        <dbReference type="ChEBI" id="CHEBI:190135"/>
        <label>1</label>
    </ligand>
</feature>
<feature type="binding site" evidence="18">
    <location>
        <position position="152"/>
    </location>
    <ligand>
        <name>[2Fe-2S] cluster</name>
        <dbReference type="ChEBI" id="CHEBI:190135"/>
        <label>2</label>
    </ligand>
</feature>
<dbReference type="Gene3D" id="3.90.1170.50">
    <property type="entry name" value="Aldehyde oxidase/xanthine dehydrogenase, a/b hammerhead"/>
    <property type="match status" value="1"/>
</dbReference>
<reference evidence="22" key="1">
    <citation type="submission" date="2022-12" db="EMBL/GenBank/DDBJ databases">
        <authorList>
            <person name="Petersen C."/>
        </authorList>
    </citation>
    <scope>NUCLEOTIDE SEQUENCE</scope>
    <source>
        <strain evidence="22">IBT 29677</strain>
    </source>
</reference>
<dbReference type="Gene3D" id="3.30.390.50">
    <property type="entry name" value="CO dehydrogenase flavoprotein, C-terminal domain"/>
    <property type="match status" value="1"/>
</dbReference>
<gene>
    <name evidence="22" type="ORF">N7509_011975</name>
</gene>
<evidence type="ECO:0000256" key="19">
    <source>
        <dbReference type="SAM" id="MobiDB-lite"/>
    </source>
</evidence>
<accession>A0A9W9SHT2</accession>
<keyword evidence="4 18" id="KW-0500">Molybdenum</keyword>
<comment type="cofactor">
    <cofactor evidence="13">
        <name>[2Fe-2S] cluster</name>
        <dbReference type="ChEBI" id="CHEBI:190135"/>
    </cofactor>
</comment>
<dbReference type="InterPro" id="IPR001041">
    <property type="entry name" value="2Fe-2S_ferredoxin-type"/>
</dbReference>
<keyword evidence="12" id="KW-0520">NAD</keyword>
<organism evidence="22 23">
    <name type="scientific">Penicillium cosmopolitanum</name>
    <dbReference type="NCBI Taxonomy" id="1131564"/>
    <lineage>
        <taxon>Eukaryota</taxon>
        <taxon>Fungi</taxon>
        <taxon>Dikarya</taxon>
        <taxon>Ascomycota</taxon>
        <taxon>Pezizomycotina</taxon>
        <taxon>Eurotiomycetes</taxon>
        <taxon>Eurotiomycetidae</taxon>
        <taxon>Eurotiales</taxon>
        <taxon>Aspergillaceae</taxon>
        <taxon>Penicillium</taxon>
    </lineage>
</organism>
<dbReference type="InterPro" id="IPR037165">
    <property type="entry name" value="AldOxase/xan_DH_Mopterin-bd_sf"/>
</dbReference>
<dbReference type="Gene3D" id="1.10.150.120">
    <property type="entry name" value="[2Fe-2S]-binding domain"/>
    <property type="match status" value="1"/>
</dbReference>
<dbReference type="OrthoDB" id="8300278at2759"/>
<evidence type="ECO:0000256" key="2">
    <source>
        <dbReference type="ARBA" id="ARBA00006849"/>
    </source>
</evidence>
<feature type="binding site" evidence="18">
    <location>
        <position position="882"/>
    </location>
    <ligand>
        <name>Mo-molybdopterin</name>
        <dbReference type="ChEBI" id="CHEBI:71302"/>
    </ligand>
    <ligandPart>
        <name>Mo</name>
        <dbReference type="ChEBI" id="CHEBI:28685"/>
    </ligandPart>
</feature>
<keyword evidence="5" id="KW-0285">Flavoprotein</keyword>
<comment type="cofactor">
    <cofactor evidence="18">
        <name>Mo-molybdopterin</name>
        <dbReference type="ChEBI" id="CHEBI:71302"/>
    </cofactor>
    <text evidence="18">Binds 1 Mo-molybdopterin (Mo-MPT) cofactor per subunit.</text>
</comment>
<dbReference type="InterPro" id="IPR036010">
    <property type="entry name" value="2Fe-2S_ferredoxin-like_sf"/>
</dbReference>
<feature type="compositionally biased region" description="Low complexity" evidence="19">
    <location>
        <begin position="1"/>
        <end position="10"/>
    </location>
</feature>
<dbReference type="PANTHER" id="PTHR45444:SF3">
    <property type="entry name" value="XANTHINE DEHYDROGENASE"/>
    <property type="match status" value="1"/>
</dbReference>
<feature type="compositionally biased region" description="Polar residues" evidence="19">
    <location>
        <begin position="290"/>
        <end position="299"/>
    </location>
</feature>
<dbReference type="InterPro" id="IPR002888">
    <property type="entry name" value="2Fe-2S-bd"/>
</dbReference>
<dbReference type="GeneID" id="81375592"/>
<evidence type="ECO:0000256" key="16">
    <source>
        <dbReference type="PIRSR" id="PIRSR000127-1"/>
    </source>
</evidence>
<evidence type="ECO:0000256" key="8">
    <source>
        <dbReference type="ARBA" id="ARBA00022827"/>
    </source>
</evidence>
<evidence type="ECO:0000259" key="20">
    <source>
        <dbReference type="PROSITE" id="PS51085"/>
    </source>
</evidence>
<feature type="binding site" evidence="18">
    <location>
        <position position="191"/>
    </location>
    <ligand>
        <name>[2Fe-2S] cluster</name>
        <dbReference type="ChEBI" id="CHEBI:190135"/>
        <label>2</label>
    </ligand>
</feature>
<dbReference type="PROSITE" id="PS51387">
    <property type="entry name" value="FAD_PCMH"/>
    <property type="match status" value="1"/>
</dbReference>
<evidence type="ECO:0000256" key="3">
    <source>
        <dbReference type="ARBA" id="ARBA00013123"/>
    </source>
</evidence>
<dbReference type="GO" id="GO:0005506">
    <property type="term" value="F:iron ion binding"/>
    <property type="evidence" value="ECO:0007669"/>
    <property type="project" value="InterPro"/>
</dbReference>
<comment type="cofactor">
    <cofactor evidence="1 17">
        <name>FAD</name>
        <dbReference type="ChEBI" id="CHEBI:57692"/>
    </cofactor>
</comment>
<feature type="domain" description="2Fe-2S ferredoxin-type" evidence="20">
    <location>
        <begin position="42"/>
        <end position="128"/>
    </location>
</feature>
<sequence length="1459" mass="160917">MQTIPSSARLPSPPLSDTNSTSPLKSSVEALADLITSTYRTSDINFFVNGRPAIVKNPNPDWVLLDWLRSRDDLKGTKLGCGEGGCGACTVVLQTIEPDKQVNHLAVNACLYPLIGVDGKSLITIEGLGTVNRPHPLQERIAKMHGSQCGFCTPGIVMSLYALIRNSYRNGKFFLTHSDLELQGHLDGNLCRCTGYKPIFEAARTFVVEDLKGVLVEGDSTTQSDLPSPPQSDDDDDDETLLRTINKSGSCGRPGGCCRDNPNASGCGSTPSTETQSASELLETPISAPKLNNTPITPESPSEIIAKEVFEPYEPAAEPVFPPSLRRYEAQPICYGDERKLWFKPTTLQQLAELKSVYPSAKIVGGASETQIEIRFKKLEYRVSVFAADIPELNTYKGQENPTLAELDGLSQIFIPGNLPLTKLEYLCKDLYQKLGRRAFALEALRKQLRYFAGRQIRNVASLAGSLATASPISDSAPLLLAAGAKITIQSQSKGTFDIPITSWFVRYRTTALPEDGIITQIVIPLPSEETREVTKAYKQAKRKDDDIAIVTAGLRVRLDEEGIVEDCGFAFGGMAPTTVMATKAQEAVAGKKWAEAATLEAATNALLDEFDLSFGVPGGMAQYRRVLTISMFFRFWHEVVHELGLADVDTDLIQEIHRDISSGNRDNFTSSMLNRGTQTVGRPIPHLSALKHCTGEAEYVEDMPRQHNELFGALVMAKRAHATLDSIDYSPALEMPGVVGYVDKESLPAGANMWGPVIPDEPLFADGIVHYYGQVIGMVYAETALQAREAANRVEVAYTDLPAIFTIDEAIKSKSFFKHGKELRTGDAVEGNLDEAWSKCDHILEGTTKMGGQEHFYLETNAALAIPHVEDGSMDVYCSTQNLMENQVFVAQVLGVPMSRVNMRVRRMGGAYGGKESRSTPFAMYMAVAARKESRPVRMMLNRDEDIAISGQRHPFQARWKVGVDAQGKIQVLEVDMYNNGGYSLDMSGAVMDRACTHVDNCYNIPNAWVRGWVCKTNTVSNTAYRGFGGPQGMYIAESIIYKVAESLEIDVDELRLRNLYKVGQRTPFLQEITDDFHVATMLEQLTVNSDFEKRKAAIKVFNSKNRFKKRGISKIPCKFGLSFATALHLNQAGAYVKIYEDGSIQLHHGGTEMGQGLYTKMCQVAAEELRVSVDDIYNKESQSDQIANPSPTAASSGSDLNGQAVKNACDQLNERLAPYREKYGMDAPMSKLVHAAYRDRVNLAANGFWKMPRIGYEWGNWKDPLPMYYYWTQGVAISEVELDTLTGDSTVLRTDLMMDIGRSINPALDYGQIEGAFVQGQGLFTMEESLWTKTGELFTKGPGTYKIPGFSDIPQVFNISTLQHDSEGNPISWDKLRSIQSSKGTGEPPLFLGSTVFFALREAVKAAREMNNVTTPLVFNAPSTAEKLRLAVEDEMVQRAAVKLKEGEKEFFIRIET</sequence>
<feature type="binding site" evidence="17">
    <location>
        <position position="539"/>
    </location>
    <ligand>
        <name>FAD</name>
        <dbReference type="ChEBI" id="CHEBI:57692"/>
    </ligand>
</feature>
<feature type="binding site" evidence="18">
    <location>
        <position position="86"/>
    </location>
    <ligand>
        <name>[2Fe-2S] cluster</name>
        <dbReference type="ChEBI" id="CHEBI:190135"/>
        <label>1</label>
    </ligand>
</feature>
<dbReference type="EC" id="1.17.1.4" evidence="3"/>
<feature type="binding site" evidence="17">
    <location>
        <position position="475"/>
    </location>
    <ligand>
        <name>FAD</name>
        <dbReference type="ChEBI" id="CHEBI:57692"/>
    </ligand>
</feature>
<dbReference type="RefSeq" id="XP_056482642.1">
    <property type="nucleotide sequence ID" value="XM_056636612.1"/>
</dbReference>
<dbReference type="Pfam" id="PF20256">
    <property type="entry name" value="MoCoBD_2"/>
    <property type="match status" value="1"/>
</dbReference>
<feature type="binding site" evidence="17">
    <location>
        <position position="452"/>
    </location>
    <ligand>
        <name>FAD</name>
        <dbReference type="ChEBI" id="CHEBI:57692"/>
    </ligand>
</feature>
<feature type="binding site" evidence="18">
    <location>
        <position position="149"/>
    </location>
    <ligand>
        <name>[2Fe-2S] cluster</name>
        <dbReference type="ChEBI" id="CHEBI:190135"/>
        <label>2</label>
    </ligand>
</feature>
<dbReference type="Pfam" id="PF00941">
    <property type="entry name" value="FAD_binding_5"/>
    <property type="match status" value="1"/>
</dbReference>
<dbReference type="GO" id="GO:0051537">
    <property type="term" value="F:2 iron, 2 sulfur cluster binding"/>
    <property type="evidence" value="ECO:0007669"/>
    <property type="project" value="UniProtKB-KW"/>
</dbReference>
<feature type="domain" description="FAD-binding PCMH-type" evidence="21">
    <location>
        <begin position="335"/>
        <end position="529"/>
    </location>
</feature>
<dbReference type="Pfam" id="PF00111">
    <property type="entry name" value="Fer2"/>
    <property type="match status" value="1"/>
</dbReference>